<dbReference type="KEGG" id="mgo:AFA91_01240"/>
<sequence>MTTPPGPPPPPYGSHGYPPPPPLPYANDTGHLPPPPRKRTRPWVVVAIVVVVLAVLAAGAAVAVYYVTERDSTEASAAKVGHCLAEIPDSSRVLYVQTVACDQPHKGEVFSVMQMPDGDFPGEGAVLEYTDKCGPALKQYAPAAADDPEIRTLVLYPTADSWQRGDRTVTCIATSENSRTGKIG</sequence>
<protein>
    <recommendedName>
        <fullName evidence="3">Septum formation-related domain-containing protein</fullName>
    </recommendedName>
</protein>
<dbReference type="STRING" id="134601.AFA91_01240"/>
<name>A0A0K0WZU6_MYCGD</name>
<feature type="region of interest" description="Disordered" evidence="1">
    <location>
        <begin position="1"/>
        <end position="36"/>
    </location>
</feature>
<dbReference type="Pfam" id="PF13845">
    <property type="entry name" value="Septum_form"/>
    <property type="match status" value="1"/>
</dbReference>
<accession>A0A0K0WZU6</accession>
<evidence type="ECO:0000256" key="1">
    <source>
        <dbReference type="SAM" id="MobiDB-lite"/>
    </source>
</evidence>
<dbReference type="RefSeq" id="WP_049743127.1">
    <property type="nucleotide sequence ID" value="NZ_CP012150.1"/>
</dbReference>
<evidence type="ECO:0000256" key="2">
    <source>
        <dbReference type="SAM" id="Phobius"/>
    </source>
</evidence>
<dbReference type="InterPro" id="IPR026004">
    <property type="entry name" value="Septum_form"/>
</dbReference>
<reference evidence="4 5" key="1">
    <citation type="submission" date="2015-07" db="EMBL/GenBank/DDBJ databases">
        <title>Complete genome sequence of Mycobacterium goodii X7B, a facultative thermophilic biodesulfurizing bacterium.</title>
        <authorList>
            <person name="Yu B."/>
            <person name="Li F."/>
            <person name="Xu P."/>
        </authorList>
    </citation>
    <scope>NUCLEOTIDE SEQUENCE [LARGE SCALE GENOMIC DNA]</scope>
    <source>
        <strain evidence="4 5">X7B</strain>
    </source>
</reference>
<keyword evidence="2" id="KW-0472">Membrane</keyword>
<gene>
    <name evidence="4" type="ORF">AFA91_01240</name>
</gene>
<dbReference type="PATRIC" id="fig|134601.6.peg.260"/>
<evidence type="ECO:0000259" key="3">
    <source>
        <dbReference type="Pfam" id="PF13845"/>
    </source>
</evidence>
<feature type="compositionally biased region" description="Pro residues" evidence="1">
    <location>
        <begin position="1"/>
        <end position="24"/>
    </location>
</feature>
<dbReference type="EMBL" id="CP012150">
    <property type="protein sequence ID" value="AKS30726.1"/>
    <property type="molecule type" value="Genomic_DNA"/>
</dbReference>
<dbReference type="AlphaFoldDB" id="A0A0K0WZU6"/>
<proteinExistence type="predicted"/>
<dbReference type="Proteomes" id="UP000062255">
    <property type="component" value="Chromosome"/>
</dbReference>
<keyword evidence="2" id="KW-1133">Transmembrane helix</keyword>
<organism evidence="4 5">
    <name type="scientific">Mycolicibacterium goodii</name>
    <name type="common">Mycobacterium goodii</name>
    <dbReference type="NCBI Taxonomy" id="134601"/>
    <lineage>
        <taxon>Bacteria</taxon>
        <taxon>Bacillati</taxon>
        <taxon>Actinomycetota</taxon>
        <taxon>Actinomycetes</taxon>
        <taxon>Mycobacteriales</taxon>
        <taxon>Mycobacteriaceae</taxon>
        <taxon>Mycolicibacterium</taxon>
    </lineage>
</organism>
<feature type="transmembrane region" description="Helical" evidence="2">
    <location>
        <begin position="43"/>
        <end position="67"/>
    </location>
</feature>
<keyword evidence="2" id="KW-0812">Transmembrane</keyword>
<dbReference type="OrthoDB" id="3628931at2"/>
<feature type="domain" description="Septum formation-related" evidence="3">
    <location>
        <begin position="71"/>
        <end position="171"/>
    </location>
</feature>
<evidence type="ECO:0000313" key="4">
    <source>
        <dbReference type="EMBL" id="AKS30726.1"/>
    </source>
</evidence>
<evidence type="ECO:0000313" key="5">
    <source>
        <dbReference type="Proteomes" id="UP000062255"/>
    </source>
</evidence>